<dbReference type="PANTHER" id="PTHR33577">
    <property type="entry name" value="STERIGMATOCYSTIN BIOSYNTHESIS PEROXIDASE STCC-RELATED"/>
    <property type="match status" value="1"/>
</dbReference>
<evidence type="ECO:0000256" key="2">
    <source>
        <dbReference type="ARBA" id="ARBA00022559"/>
    </source>
</evidence>
<dbReference type="SUPFAM" id="SSF47571">
    <property type="entry name" value="Cloroperoxidase"/>
    <property type="match status" value="1"/>
</dbReference>
<dbReference type="HOGENOM" id="CLU_050230_1_0_1"/>
<accession>A0A0C3BGC6</accession>
<dbReference type="InterPro" id="IPR000028">
    <property type="entry name" value="Chloroperoxidase"/>
</dbReference>
<reference evidence="9 10" key="1">
    <citation type="submission" date="2014-04" db="EMBL/GenBank/DDBJ databases">
        <authorList>
            <consortium name="DOE Joint Genome Institute"/>
            <person name="Kuo A."/>
            <person name="Gay G."/>
            <person name="Dore J."/>
            <person name="Kohler A."/>
            <person name="Nagy L.G."/>
            <person name="Floudas D."/>
            <person name="Copeland A."/>
            <person name="Barry K.W."/>
            <person name="Cichocki N."/>
            <person name="Veneault-Fourrey C."/>
            <person name="LaButti K."/>
            <person name="Lindquist E.A."/>
            <person name="Lipzen A."/>
            <person name="Lundell T."/>
            <person name="Morin E."/>
            <person name="Murat C."/>
            <person name="Sun H."/>
            <person name="Tunlid A."/>
            <person name="Henrissat B."/>
            <person name="Grigoriev I.V."/>
            <person name="Hibbett D.S."/>
            <person name="Martin F."/>
            <person name="Nordberg H.P."/>
            <person name="Cantor M.N."/>
            <person name="Hua S.X."/>
        </authorList>
    </citation>
    <scope>NUCLEOTIDE SEQUENCE [LARGE SCALE GENOMIC DNA]</scope>
    <source>
        <strain evidence="10">h7</strain>
    </source>
</reference>
<evidence type="ECO:0000256" key="1">
    <source>
        <dbReference type="ARBA" id="ARBA00001970"/>
    </source>
</evidence>
<evidence type="ECO:0000259" key="8">
    <source>
        <dbReference type="PROSITE" id="PS51405"/>
    </source>
</evidence>
<dbReference type="GO" id="GO:0046872">
    <property type="term" value="F:metal ion binding"/>
    <property type="evidence" value="ECO:0007669"/>
    <property type="project" value="UniProtKB-KW"/>
</dbReference>
<evidence type="ECO:0000313" key="9">
    <source>
        <dbReference type="EMBL" id="KIM35780.1"/>
    </source>
</evidence>
<reference evidence="10" key="2">
    <citation type="submission" date="2015-01" db="EMBL/GenBank/DDBJ databases">
        <title>Evolutionary Origins and Diversification of the Mycorrhizal Mutualists.</title>
        <authorList>
            <consortium name="DOE Joint Genome Institute"/>
            <consortium name="Mycorrhizal Genomics Consortium"/>
            <person name="Kohler A."/>
            <person name="Kuo A."/>
            <person name="Nagy L.G."/>
            <person name="Floudas D."/>
            <person name="Copeland A."/>
            <person name="Barry K.W."/>
            <person name="Cichocki N."/>
            <person name="Veneault-Fourrey C."/>
            <person name="LaButti K."/>
            <person name="Lindquist E.A."/>
            <person name="Lipzen A."/>
            <person name="Lundell T."/>
            <person name="Morin E."/>
            <person name="Murat C."/>
            <person name="Riley R."/>
            <person name="Ohm R."/>
            <person name="Sun H."/>
            <person name="Tunlid A."/>
            <person name="Henrissat B."/>
            <person name="Grigoriev I.V."/>
            <person name="Hibbett D.S."/>
            <person name="Martin F."/>
        </authorList>
    </citation>
    <scope>NUCLEOTIDE SEQUENCE [LARGE SCALE GENOMIC DNA]</scope>
    <source>
        <strain evidence="10">h7</strain>
    </source>
</reference>
<evidence type="ECO:0000256" key="3">
    <source>
        <dbReference type="ARBA" id="ARBA00022617"/>
    </source>
</evidence>
<gene>
    <name evidence="9" type="ORF">M413DRAFT_79086</name>
</gene>
<dbReference type="PANTHER" id="PTHR33577:SF18">
    <property type="entry name" value="HEME HALOPEROXIDASE FAMILY PROFILE DOMAIN-CONTAINING PROTEIN"/>
    <property type="match status" value="1"/>
</dbReference>
<evidence type="ECO:0000256" key="5">
    <source>
        <dbReference type="ARBA" id="ARBA00023002"/>
    </source>
</evidence>
<dbReference type="GO" id="GO:0004601">
    <property type="term" value="F:peroxidase activity"/>
    <property type="evidence" value="ECO:0007669"/>
    <property type="project" value="UniProtKB-KW"/>
</dbReference>
<keyword evidence="4" id="KW-0479">Metal-binding</keyword>
<feature type="domain" description="Heme haloperoxidase family profile" evidence="8">
    <location>
        <begin position="49"/>
        <end position="259"/>
    </location>
</feature>
<keyword evidence="6" id="KW-0408">Iron</keyword>
<keyword evidence="3" id="KW-0349">Heme</keyword>
<comment type="cofactor">
    <cofactor evidence="1">
        <name>heme b</name>
        <dbReference type="ChEBI" id="CHEBI:60344"/>
    </cofactor>
</comment>
<dbReference type="EMBL" id="KN831814">
    <property type="protein sequence ID" value="KIM35780.1"/>
    <property type="molecule type" value="Genomic_DNA"/>
</dbReference>
<evidence type="ECO:0000256" key="4">
    <source>
        <dbReference type="ARBA" id="ARBA00022723"/>
    </source>
</evidence>
<proteinExistence type="inferred from homology"/>
<evidence type="ECO:0000313" key="10">
    <source>
        <dbReference type="Proteomes" id="UP000053424"/>
    </source>
</evidence>
<keyword evidence="10" id="KW-1185">Reference proteome</keyword>
<dbReference type="Gene3D" id="1.10.489.10">
    <property type="entry name" value="Chloroperoxidase-like"/>
    <property type="match status" value="1"/>
</dbReference>
<dbReference type="Pfam" id="PF01328">
    <property type="entry name" value="Peroxidase_2"/>
    <property type="match status" value="1"/>
</dbReference>
<sequence>MFLVTPVLRAIQNVAVFTWDFGLEIVNVVTPKRKVGHVTPEGEPGAGGNWPEYIAPKEGDSRCCCPALNAMANHGIISRDGKNIKFSEMPHKLNATYNFAPSFTFFVPNLAAHMLKKSFSKDTFDLAEIDLHNGIEHDASLTREDTGIVASQAKPHVPFIKELLASASGKDEDGNALLTPKDISEYSAKRRVEARATNPDFSLKLAHKLVGSSNASGFLTIFGGRVDDIESILVEERIPDGWESRIRKRKGLTFAAFNPVVYKVERGIDEKKYKAKVAAEAAATVADLKVEGGEDDVADEEVAAKR</sequence>
<dbReference type="AlphaFoldDB" id="A0A0C3BGC6"/>
<comment type="similarity">
    <text evidence="7">Belongs to the chloroperoxidase family.</text>
</comment>
<dbReference type="PROSITE" id="PS51405">
    <property type="entry name" value="HEME_HALOPEROXIDASE"/>
    <property type="match status" value="1"/>
</dbReference>
<keyword evidence="5" id="KW-0560">Oxidoreductase</keyword>
<dbReference type="InterPro" id="IPR036851">
    <property type="entry name" value="Chloroperoxidase-like_sf"/>
</dbReference>
<dbReference type="Proteomes" id="UP000053424">
    <property type="component" value="Unassembled WGS sequence"/>
</dbReference>
<name>A0A0C3BGC6_HEBCY</name>
<organism evidence="9 10">
    <name type="scientific">Hebeloma cylindrosporum</name>
    <dbReference type="NCBI Taxonomy" id="76867"/>
    <lineage>
        <taxon>Eukaryota</taxon>
        <taxon>Fungi</taxon>
        <taxon>Dikarya</taxon>
        <taxon>Basidiomycota</taxon>
        <taxon>Agaricomycotina</taxon>
        <taxon>Agaricomycetes</taxon>
        <taxon>Agaricomycetidae</taxon>
        <taxon>Agaricales</taxon>
        <taxon>Agaricineae</taxon>
        <taxon>Hymenogastraceae</taxon>
        <taxon>Hebeloma</taxon>
    </lineage>
</organism>
<evidence type="ECO:0000256" key="6">
    <source>
        <dbReference type="ARBA" id="ARBA00023004"/>
    </source>
</evidence>
<dbReference type="STRING" id="686832.A0A0C3BGC6"/>
<dbReference type="OrthoDB" id="407298at2759"/>
<protein>
    <recommendedName>
        <fullName evidence="8">Heme haloperoxidase family profile domain-containing protein</fullName>
    </recommendedName>
</protein>
<keyword evidence="2" id="KW-0575">Peroxidase</keyword>
<evidence type="ECO:0000256" key="7">
    <source>
        <dbReference type="ARBA" id="ARBA00025795"/>
    </source>
</evidence>